<evidence type="ECO:0000313" key="6">
    <source>
        <dbReference type="EMBL" id="MET1754492.1"/>
    </source>
</evidence>
<proteinExistence type="inferred from homology"/>
<dbReference type="Pfam" id="PF03330">
    <property type="entry name" value="DPBB_1"/>
    <property type="match status" value="1"/>
</dbReference>
<evidence type="ECO:0000313" key="7">
    <source>
        <dbReference type="Proteomes" id="UP001548713"/>
    </source>
</evidence>
<dbReference type="CDD" id="cd22268">
    <property type="entry name" value="DPBB_RlpA-like"/>
    <property type="match status" value="1"/>
</dbReference>
<reference evidence="6 7" key="1">
    <citation type="submission" date="2024-07" db="EMBL/GenBank/DDBJ databases">
        <title>Novosphingobium kalidii RD2P27.</title>
        <authorList>
            <person name="Sun J.-Q."/>
        </authorList>
    </citation>
    <scope>NUCLEOTIDE SEQUENCE [LARGE SCALE GENOMIC DNA]</scope>
    <source>
        <strain evidence="6 7">RD2P27</strain>
    </source>
</reference>
<keyword evidence="2 3" id="KW-0961">Cell wall biogenesis/degradation</keyword>
<gene>
    <name evidence="3" type="primary">rlpA</name>
    <name evidence="6" type="ORF">ABVV53_03330</name>
</gene>
<feature type="domain" description="RlpA-like protein double-psi beta-barrel" evidence="5">
    <location>
        <begin position="80"/>
        <end position="167"/>
    </location>
</feature>
<dbReference type="InterPro" id="IPR036908">
    <property type="entry name" value="RlpA-like_sf"/>
</dbReference>
<dbReference type="Gene3D" id="2.40.40.10">
    <property type="entry name" value="RlpA-like domain"/>
    <property type="match status" value="1"/>
</dbReference>
<evidence type="ECO:0000256" key="1">
    <source>
        <dbReference type="ARBA" id="ARBA00023239"/>
    </source>
</evidence>
<evidence type="ECO:0000256" key="4">
    <source>
        <dbReference type="RuleBase" id="RU003495"/>
    </source>
</evidence>
<name>A0ABV2CY25_9SPHN</name>
<sequence>MTAKSKTGFSRRTVAPVVAFAAAVALPIVGLTLTFATPALAKEQASLTSAAPLAAAVAVSSMAEAAPLASAEPAFETIGTGIASYYGRELAGNRTASGERFDPSDLTAAHRTLPLGSTVRVTNKRTGDSVIVRINDRGPFHGKRLIDLSEAAAREIGLRAAGSGMVELAVAAD</sequence>
<accession>A0ABV2CY25</accession>
<dbReference type="SUPFAM" id="SSF50685">
    <property type="entry name" value="Barwin-like endoglucanases"/>
    <property type="match status" value="1"/>
</dbReference>
<comment type="caution">
    <text evidence="6">The sequence shown here is derived from an EMBL/GenBank/DDBJ whole genome shotgun (WGS) entry which is preliminary data.</text>
</comment>
<dbReference type="InterPro" id="IPR034718">
    <property type="entry name" value="RlpA"/>
</dbReference>
<organism evidence="6 7">
    <name type="scientific">Novosphingobium kalidii</name>
    <dbReference type="NCBI Taxonomy" id="3230299"/>
    <lineage>
        <taxon>Bacteria</taxon>
        <taxon>Pseudomonadati</taxon>
        <taxon>Pseudomonadota</taxon>
        <taxon>Alphaproteobacteria</taxon>
        <taxon>Sphingomonadales</taxon>
        <taxon>Sphingomonadaceae</taxon>
        <taxon>Novosphingobium</taxon>
    </lineage>
</organism>
<comment type="function">
    <text evidence="3">Lytic transglycosylase with a strong preference for naked glycan strands that lack stem peptides.</text>
</comment>
<comment type="similarity">
    <text evidence="3 4">Belongs to the RlpA family.</text>
</comment>
<evidence type="ECO:0000256" key="2">
    <source>
        <dbReference type="ARBA" id="ARBA00023316"/>
    </source>
</evidence>
<dbReference type="Proteomes" id="UP001548713">
    <property type="component" value="Unassembled WGS sequence"/>
</dbReference>
<keyword evidence="1 3" id="KW-0456">Lyase</keyword>
<dbReference type="NCBIfam" id="TIGR00413">
    <property type="entry name" value="rlpA"/>
    <property type="match status" value="1"/>
</dbReference>
<dbReference type="InterPro" id="IPR009009">
    <property type="entry name" value="RlpA-like_DPBB"/>
</dbReference>
<dbReference type="EC" id="4.2.2.-" evidence="3"/>
<dbReference type="EMBL" id="JBEWLY010000008">
    <property type="protein sequence ID" value="MET1754492.1"/>
    <property type="molecule type" value="Genomic_DNA"/>
</dbReference>
<keyword evidence="7" id="KW-1185">Reference proteome</keyword>
<dbReference type="HAMAP" id="MF_02071">
    <property type="entry name" value="RlpA"/>
    <property type="match status" value="1"/>
</dbReference>
<evidence type="ECO:0000256" key="3">
    <source>
        <dbReference type="HAMAP-Rule" id="MF_02071"/>
    </source>
</evidence>
<dbReference type="PANTHER" id="PTHR34183:SF8">
    <property type="entry name" value="ENDOLYTIC PEPTIDOGLYCAN TRANSGLYCOSYLASE RLPA-RELATED"/>
    <property type="match status" value="1"/>
</dbReference>
<dbReference type="RefSeq" id="WP_353982900.1">
    <property type="nucleotide sequence ID" value="NZ_JBEWLY010000008.1"/>
</dbReference>
<evidence type="ECO:0000259" key="5">
    <source>
        <dbReference type="Pfam" id="PF03330"/>
    </source>
</evidence>
<dbReference type="InterPro" id="IPR012997">
    <property type="entry name" value="RplA"/>
</dbReference>
<protein>
    <recommendedName>
        <fullName evidence="3">Endolytic peptidoglycan transglycosylase RlpA</fullName>
        <ecNumber evidence="3">4.2.2.-</ecNumber>
    </recommendedName>
</protein>
<dbReference type="PANTHER" id="PTHR34183">
    <property type="entry name" value="ENDOLYTIC PEPTIDOGLYCAN TRANSGLYCOSYLASE RLPA"/>
    <property type="match status" value="1"/>
</dbReference>